<evidence type="ECO:0000313" key="2">
    <source>
        <dbReference type="Proteomes" id="UP000789860"/>
    </source>
</evidence>
<gene>
    <name evidence="1" type="ORF">SCALOS_LOCUS6016</name>
</gene>
<sequence>MRLLCHTFDRQLDCVKWLYEQNVDVNCMKREDWTSEMIAAMKGRLDIVKVLVNHGTNVNFQNKDWWK</sequence>
<evidence type="ECO:0000313" key="1">
    <source>
        <dbReference type="EMBL" id="CAG8575850.1"/>
    </source>
</evidence>
<dbReference type="EMBL" id="CAJVPM010010738">
    <property type="protein sequence ID" value="CAG8575850.1"/>
    <property type="molecule type" value="Genomic_DNA"/>
</dbReference>
<comment type="caution">
    <text evidence="1">The sequence shown here is derived from an EMBL/GenBank/DDBJ whole genome shotgun (WGS) entry which is preliminary data.</text>
</comment>
<protein>
    <submittedName>
        <fullName evidence="1">3806_t:CDS:1</fullName>
    </submittedName>
</protein>
<dbReference type="Proteomes" id="UP000789860">
    <property type="component" value="Unassembled WGS sequence"/>
</dbReference>
<name>A0ACA9MB08_9GLOM</name>
<organism evidence="1 2">
    <name type="scientific">Scutellospora calospora</name>
    <dbReference type="NCBI Taxonomy" id="85575"/>
    <lineage>
        <taxon>Eukaryota</taxon>
        <taxon>Fungi</taxon>
        <taxon>Fungi incertae sedis</taxon>
        <taxon>Mucoromycota</taxon>
        <taxon>Glomeromycotina</taxon>
        <taxon>Glomeromycetes</taxon>
        <taxon>Diversisporales</taxon>
        <taxon>Gigasporaceae</taxon>
        <taxon>Scutellospora</taxon>
    </lineage>
</organism>
<reference evidence="1" key="1">
    <citation type="submission" date="2021-06" db="EMBL/GenBank/DDBJ databases">
        <authorList>
            <person name="Kallberg Y."/>
            <person name="Tangrot J."/>
            <person name="Rosling A."/>
        </authorList>
    </citation>
    <scope>NUCLEOTIDE SEQUENCE</scope>
    <source>
        <strain evidence="1">AU212A</strain>
    </source>
</reference>
<accession>A0ACA9MB08</accession>
<keyword evidence="2" id="KW-1185">Reference proteome</keyword>
<proteinExistence type="predicted"/>